<dbReference type="GO" id="GO:0016020">
    <property type="term" value="C:membrane"/>
    <property type="evidence" value="ECO:0007669"/>
    <property type="project" value="UniProtKB-SubCell"/>
</dbReference>
<keyword evidence="3 5" id="KW-1133">Transmembrane helix</keyword>
<dbReference type="InterPro" id="IPR002645">
    <property type="entry name" value="STAS_dom"/>
</dbReference>
<evidence type="ECO:0000256" key="4">
    <source>
        <dbReference type="ARBA" id="ARBA00023136"/>
    </source>
</evidence>
<gene>
    <name evidence="7" type="ORF">DFE_0984</name>
</gene>
<dbReference type="AlphaFoldDB" id="A0A2Z6AWW3"/>
<evidence type="ECO:0000259" key="6">
    <source>
        <dbReference type="PROSITE" id="PS50801"/>
    </source>
</evidence>
<dbReference type="KEGG" id="dfl:DFE_0984"/>
<dbReference type="CDD" id="cd07042">
    <property type="entry name" value="STAS_SulP_like_sulfate_transporter"/>
    <property type="match status" value="1"/>
</dbReference>
<feature type="transmembrane region" description="Helical" evidence="5">
    <location>
        <begin position="337"/>
        <end position="367"/>
    </location>
</feature>
<dbReference type="InterPro" id="IPR036513">
    <property type="entry name" value="STAS_dom_sf"/>
</dbReference>
<accession>A0A2Z6AWW3</accession>
<feature type="transmembrane region" description="Helical" evidence="5">
    <location>
        <begin position="170"/>
        <end position="199"/>
    </location>
</feature>
<dbReference type="Pfam" id="PF00916">
    <property type="entry name" value="Sulfate_transp"/>
    <property type="match status" value="1"/>
</dbReference>
<evidence type="ECO:0000256" key="1">
    <source>
        <dbReference type="ARBA" id="ARBA00004141"/>
    </source>
</evidence>
<feature type="transmembrane region" description="Helical" evidence="5">
    <location>
        <begin position="387"/>
        <end position="416"/>
    </location>
</feature>
<sequence length="552" mass="58487">MLHSLLLRLFGHAPASIKTYRQGYSFKYLQRDLMSGVTVGIVALPLSMAFAIASGASPERGLFTAIVAGILVSLLGGTRFQIAGPTGAFVVIISGVIAHHGYTGLVMAVLLAGAILVVMGLLGLGRLLQFIPYPVTTGFTTGIGLLIFTSQIKDFLGLRIDPLPVDFLDRILACANGLQTFTPAALGIGVATLVSMILVRRYIPRIPAPFVGIVVATVMAGLWGMEIDTIGSRFGGIPAVLPHFAFPSDFTGSLRDIVPDALTIALLAGIESLLSAVVADGMTGDRHDSSTELVALGVANIGSVLFGGIPATGAIARTATNIRAGAYSPLSGIIHSLTLMGFVVACASLASRIPLASLAAVLIVVAWDMSELHRFKRLLHAPKADSGVMILTLLLTVFVDLTVAVEVGVVLAAILFMKRMSELADIHPFTPGLQDGDACGVKIGNSKVVIYEIGGPLFFGMTQRFINVMRFTRDTPDILILRMRHVPSIDATGAEALETILRKTRSQNIRVILTGVNDSVHRVLSHMGTESIIGKNNIFNNFNEAMQKLSVD</sequence>
<feature type="transmembrane region" description="Helical" evidence="5">
    <location>
        <begin position="33"/>
        <end position="54"/>
    </location>
</feature>
<dbReference type="InterPro" id="IPR011547">
    <property type="entry name" value="SLC26A/SulP_dom"/>
</dbReference>
<comment type="subcellular location">
    <subcellularLocation>
        <location evidence="1">Membrane</location>
        <topology evidence="1">Multi-pass membrane protein</topology>
    </subcellularLocation>
</comment>
<feature type="transmembrane region" description="Helical" evidence="5">
    <location>
        <begin position="293"/>
        <end position="316"/>
    </location>
</feature>
<dbReference type="GO" id="GO:0055085">
    <property type="term" value="P:transmembrane transport"/>
    <property type="evidence" value="ECO:0007669"/>
    <property type="project" value="InterPro"/>
</dbReference>
<dbReference type="Pfam" id="PF01740">
    <property type="entry name" value="STAS"/>
    <property type="match status" value="1"/>
</dbReference>
<dbReference type="RefSeq" id="WP_232034877.1">
    <property type="nucleotide sequence ID" value="NZ_AP017378.1"/>
</dbReference>
<dbReference type="EMBL" id="AP017378">
    <property type="protein sequence ID" value="BBD07710.1"/>
    <property type="molecule type" value="Genomic_DNA"/>
</dbReference>
<dbReference type="PANTHER" id="PTHR11814">
    <property type="entry name" value="SULFATE TRANSPORTER"/>
    <property type="match status" value="1"/>
</dbReference>
<feature type="transmembrane region" description="Helical" evidence="5">
    <location>
        <begin position="206"/>
        <end position="225"/>
    </location>
</feature>
<organism evidence="7 8">
    <name type="scientific">Desulfovibrio ferrophilus</name>
    <dbReference type="NCBI Taxonomy" id="241368"/>
    <lineage>
        <taxon>Bacteria</taxon>
        <taxon>Pseudomonadati</taxon>
        <taxon>Thermodesulfobacteriota</taxon>
        <taxon>Desulfovibrionia</taxon>
        <taxon>Desulfovibrionales</taxon>
        <taxon>Desulfovibrionaceae</taxon>
        <taxon>Desulfovibrio</taxon>
    </lineage>
</organism>
<dbReference type="InterPro" id="IPR001902">
    <property type="entry name" value="SLC26A/SulP_fam"/>
</dbReference>
<feature type="transmembrane region" description="Helical" evidence="5">
    <location>
        <begin position="61"/>
        <end position="82"/>
    </location>
</feature>
<protein>
    <submittedName>
        <fullName evidence="7">Sulfate transporter</fullName>
    </submittedName>
</protein>
<feature type="transmembrane region" description="Helical" evidence="5">
    <location>
        <begin position="131"/>
        <end position="150"/>
    </location>
</feature>
<evidence type="ECO:0000256" key="3">
    <source>
        <dbReference type="ARBA" id="ARBA00022989"/>
    </source>
</evidence>
<proteinExistence type="predicted"/>
<reference evidence="7 8" key="1">
    <citation type="journal article" date="2018" name="Sci. Adv.">
        <title>Multi-heme cytochromes provide a pathway for survival in energy-limited environments.</title>
        <authorList>
            <person name="Deng X."/>
            <person name="Dohmae N."/>
            <person name="Nealson K.H."/>
            <person name="Hashimoto K."/>
            <person name="Okamoto A."/>
        </authorList>
    </citation>
    <scope>NUCLEOTIDE SEQUENCE [LARGE SCALE GENOMIC DNA]</scope>
    <source>
        <strain evidence="7 8">IS5</strain>
    </source>
</reference>
<dbReference type="Gene3D" id="3.30.750.24">
    <property type="entry name" value="STAS domain"/>
    <property type="match status" value="1"/>
</dbReference>
<dbReference type="PROSITE" id="PS50801">
    <property type="entry name" value="STAS"/>
    <property type="match status" value="1"/>
</dbReference>
<keyword evidence="8" id="KW-1185">Reference proteome</keyword>
<feature type="domain" description="STAS" evidence="6">
    <location>
        <begin position="448"/>
        <end position="549"/>
    </location>
</feature>
<evidence type="ECO:0000313" key="7">
    <source>
        <dbReference type="EMBL" id="BBD07710.1"/>
    </source>
</evidence>
<evidence type="ECO:0000256" key="2">
    <source>
        <dbReference type="ARBA" id="ARBA00022692"/>
    </source>
</evidence>
<keyword evidence="4 5" id="KW-0472">Membrane</keyword>
<keyword evidence="2 5" id="KW-0812">Transmembrane</keyword>
<name>A0A2Z6AWW3_9BACT</name>
<evidence type="ECO:0000256" key="5">
    <source>
        <dbReference type="SAM" id="Phobius"/>
    </source>
</evidence>
<dbReference type="Proteomes" id="UP000269883">
    <property type="component" value="Chromosome"/>
</dbReference>
<feature type="transmembrane region" description="Helical" evidence="5">
    <location>
        <begin position="102"/>
        <end position="124"/>
    </location>
</feature>
<evidence type="ECO:0000313" key="8">
    <source>
        <dbReference type="Proteomes" id="UP000269883"/>
    </source>
</evidence>
<dbReference type="SUPFAM" id="SSF52091">
    <property type="entry name" value="SpoIIaa-like"/>
    <property type="match status" value="1"/>
</dbReference>